<feature type="site" description="Interaction with substrate tRNA" evidence="10">
    <location>
        <position position="104"/>
    </location>
</feature>
<evidence type="ECO:0000256" key="11">
    <source>
        <dbReference type="RuleBase" id="RU003783"/>
    </source>
</evidence>
<evidence type="ECO:0000256" key="5">
    <source>
        <dbReference type="ARBA" id="ARBA00022694"/>
    </source>
</evidence>
<evidence type="ECO:0000256" key="13">
    <source>
        <dbReference type="RuleBase" id="RU003785"/>
    </source>
</evidence>
<comment type="caution">
    <text evidence="14">The sequence shown here is derived from an EMBL/GenBank/DDBJ whole genome shotgun (WGS) entry which is preliminary data.</text>
</comment>
<sequence length="306" mass="35344">MSASKPLLICVVGPTAIGKTRLAIQIAKVFSTEIISADSRQFFKEMKIGTAVPSNEELAEIPHHFIQNKSIFNDYSVGDFEIEALALLKNLFKEKNIVVMVGGSGLYVDAVIKGLDRFPHVPNEIRQKLNSELETAGIEYLQNELKSVDPIYFEKVDIQNPHRLIRALEIFRASGKTYSSFLKEKPKQRFFDTQFIGLTAAREIIYDRINKRVDLMMAEGLFEEAKNLYEYRKINALQTVGYREIFNFLDGKFSKEEAISEIKKNTRRFAKRQLTWFKKNTEIDWFDYQTDASEIIEFIKEKNALN</sequence>
<dbReference type="SUPFAM" id="SSF52540">
    <property type="entry name" value="P-loop containing nucleoside triphosphate hydrolases"/>
    <property type="match status" value="2"/>
</dbReference>
<keyword evidence="7 10" id="KW-0067">ATP-binding</keyword>
<feature type="binding site" evidence="10">
    <location>
        <begin position="15"/>
        <end position="20"/>
    </location>
    <ligand>
        <name>substrate</name>
    </ligand>
</feature>
<organism evidence="14 15">
    <name type="scientific">Aequorivita echinoideorum</name>
    <dbReference type="NCBI Taxonomy" id="1549647"/>
    <lineage>
        <taxon>Bacteria</taxon>
        <taxon>Pseudomonadati</taxon>
        <taxon>Bacteroidota</taxon>
        <taxon>Flavobacteriia</taxon>
        <taxon>Flavobacteriales</taxon>
        <taxon>Flavobacteriaceae</taxon>
        <taxon>Aequorivita</taxon>
    </lineage>
</organism>
<comment type="caution">
    <text evidence="10">Lacks conserved residue(s) required for the propagation of feature annotation.</text>
</comment>
<comment type="similarity">
    <text evidence="3 10 13">Belongs to the IPP transferase family.</text>
</comment>
<dbReference type="InterPro" id="IPR027417">
    <property type="entry name" value="P-loop_NTPase"/>
</dbReference>
<dbReference type="EMBL" id="JAHCTB010000004">
    <property type="protein sequence ID" value="MBT0608607.1"/>
    <property type="molecule type" value="Genomic_DNA"/>
</dbReference>
<dbReference type="EC" id="2.5.1.75" evidence="10"/>
<keyword evidence="6 10" id="KW-0547">Nucleotide-binding</keyword>
<keyword evidence="15" id="KW-1185">Reference proteome</keyword>
<evidence type="ECO:0000256" key="7">
    <source>
        <dbReference type="ARBA" id="ARBA00022840"/>
    </source>
</evidence>
<keyword evidence="8 10" id="KW-0460">Magnesium</keyword>
<evidence type="ECO:0000256" key="8">
    <source>
        <dbReference type="ARBA" id="ARBA00022842"/>
    </source>
</evidence>
<feature type="region of interest" description="Interaction with substrate tRNA" evidence="10">
    <location>
        <begin position="38"/>
        <end position="41"/>
    </location>
</feature>
<evidence type="ECO:0000256" key="6">
    <source>
        <dbReference type="ARBA" id="ARBA00022741"/>
    </source>
</evidence>
<comment type="subunit">
    <text evidence="10">Monomer.</text>
</comment>
<evidence type="ECO:0000313" key="14">
    <source>
        <dbReference type="EMBL" id="MBT0608607.1"/>
    </source>
</evidence>
<evidence type="ECO:0000256" key="2">
    <source>
        <dbReference type="ARBA" id="ARBA00003213"/>
    </source>
</evidence>
<dbReference type="PANTHER" id="PTHR11088">
    <property type="entry name" value="TRNA DIMETHYLALLYLTRANSFERASE"/>
    <property type="match status" value="1"/>
</dbReference>
<dbReference type="Pfam" id="PF01715">
    <property type="entry name" value="IPPT"/>
    <property type="match status" value="1"/>
</dbReference>
<evidence type="ECO:0000256" key="12">
    <source>
        <dbReference type="RuleBase" id="RU003784"/>
    </source>
</evidence>
<evidence type="ECO:0000256" key="3">
    <source>
        <dbReference type="ARBA" id="ARBA00005842"/>
    </source>
</evidence>
<dbReference type="Proteomes" id="UP001297092">
    <property type="component" value="Unassembled WGS sequence"/>
</dbReference>
<keyword evidence="4 10" id="KW-0808">Transferase</keyword>
<dbReference type="PANTHER" id="PTHR11088:SF60">
    <property type="entry name" value="TRNA DIMETHYLALLYLTRANSFERASE"/>
    <property type="match status" value="1"/>
</dbReference>
<evidence type="ECO:0000256" key="10">
    <source>
        <dbReference type="HAMAP-Rule" id="MF_00185"/>
    </source>
</evidence>
<comment type="catalytic activity">
    <reaction evidence="9 10 11">
        <text>adenosine(37) in tRNA + dimethylallyl diphosphate = N(6)-dimethylallyladenosine(37) in tRNA + diphosphate</text>
        <dbReference type="Rhea" id="RHEA:26482"/>
        <dbReference type="Rhea" id="RHEA-COMP:10162"/>
        <dbReference type="Rhea" id="RHEA-COMP:10375"/>
        <dbReference type="ChEBI" id="CHEBI:33019"/>
        <dbReference type="ChEBI" id="CHEBI:57623"/>
        <dbReference type="ChEBI" id="CHEBI:74411"/>
        <dbReference type="ChEBI" id="CHEBI:74415"/>
        <dbReference type="EC" id="2.5.1.75"/>
    </reaction>
</comment>
<dbReference type="InterPro" id="IPR039657">
    <property type="entry name" value="Dimethylallyltransferase"/>
</dbReference>
<dbReference type="Gene3D" id="1.10.20.140">
    <property type="match status" value="1"/>
</dbReference>
<dbReference type="RefSeq" id="WP_214113466.1">
    <property type="nucleotide sequence ID" value="NZ_JAHCTB010000004.1"/>
</dbReference>
<evidence type="ECO:0000256" key="1">
    <source>
        <dbReference type="ARBA" id="ARBA00001946"/>
    </source>
</evidence>
<name>A0ABS5S8C6_9FLAO</name>
<proteinExistence type="inferred from homology"/>
<protein>
    <recommendedName>
        <fullName evidence="10">tRNA dimethylallyltransferase</fullName>
        <ecNumber evidence="10">2.5.1.75</ecNumber>
    </recommendedName>
    <alternativeName>
        <fullName evidence="10">Dimethylallyl diphosphate:tRNA dimethylallyltransferase</fullName>
        <shortName evidence="10">DMAPP:tRNA dimethylallyltransferase</shortName>
        <shortName evidence="10">DMATase</shortName>
    </alternativeName>
    <alternativeName>
        <fullName evidence="10">Isopentenyl-diphosphate:tRNA isopentenyltransferase</fullName>
        <shortName evidence="10">IPP transferase</shortName>
        <shortName evidence="10">IPPT</shortName>
        <shortName evidence="10">IPTase</shortName>
    </alternativeName>
</protein>
<dbReference type="HAMAP" id="MF_00185">
    <property type="entry name" value="IPP_trans"/>
    <property type="match status" value="1"/>
</dbReference>
<dbReference type="InterPro" id="IPR018022">
    <property type="entry name" value="IPT"/>
</dbReference>
<evidence type="ECO:0000256" key="9">
    <source>
        <dbReference type="ARBA" id="ARBA00049563"/>
    </source>
</evidence>
<feature type="site" description="Interaction with substrate tRNA" evidence="10">
    <location>
        <position position="126"/>
    </location>
</feature>
<dbReference type="NCBIfam" id="TIGR00174">
    <property type="entry name" value="miaA"/>
    <property type="match status" value="1"/>
</dbReference>
<reference evidence="14 15" key="1">
    <citation type="submission" date="2021-05" db="EMBL/GenBank/DDBJ databases">
        <title>Aequorivita echinoideorum JCM 30378 genome.</title>
        <authorList>
            <person name="Zhang H."/>
            <person name="Li C."/>
        </authorList>
    </citation>
    <scope>NUCLEOTIDE SEQUENCE [LARGE SCALE GENOMIC DNA]</scope>
    <source>
        <strain evidence="14 15">JCM30378</strain>
    </source>
</reference>
<keyword evidence="5 10" id="KW-0819">tRNA processing</keyword>
<evidence type="ECO:0000256" key="4">
    <source>
        <dbReference type="ARBA" id="ARBA00022679"/>
    </source>
</evidence>
<evidence type="ECO:0000313" key="15">
    <source>
        <dbReference type="Proteomes" id="UP001297092"/>
    </source>
</evidence>
<feature type="binding site" evidence="10">
    <location>
        <begin position="13"/>
        <end position="20"/>
    </location>
    <ligand>
        <name>ATP</name>
        <dbReference type="ChEBI" id="CHEBI:30616"/>
    </ligand>
</feature>
<comment type="function">
    <text evidence="2 10 12">Catalyzes the transfer of a dimethylallyl group onto the adenine at position 37 in tRNAs that read codons beginning with uridine, leading to the formation of N6-(dimethylallyl)adenosine (i(6)A).</text>
</comment>
<dbReference type="Gene3D" id="3.40.50.300">
    <property type="entry name" value="P-loop containing nucleotide triphosphate hydrolases"/>
    <property type="match status" value="1"/>
</dbReference>
<comment type="cofactor">
    <cofactor evidence="1 10">
        <name>Mg(2+)</name>
        <dbReference type="ChEBI" id="CHEBI:18420"/>
    </cofactor>
</comment>
<accession>A0ABS5S8C6</accession>
<gene>
    <name evidence="10 14" type="primary">miaA</name>
    <name evidence="14" type="ORF">KIV10_10460</name>
</gene>
<dbReference type="GO" id="GO:0052381">
    <property type="term" value="F:tRNA dimethylallyltransferase activity"/>
    <property type="evidence" value="ECO:0007669"/>
    <property type="project" value="UniProtKB-EC"/>
</dbReference>